<feature type="repeat" description="PPR" evidence="11">
    <location>
        <begin position="337"/>
        <end position="371"/>
    </location>
</feature>
<dbReference type="PANTHER" id="PTHR47926">
    <property type="entry name" value="PENTATRICOPEPTIDE REPEAT-CONTAINING PROTEIN"/>
    <property type="match status" value="1"/>
</dbReference>
<dbReference type="GO" id="GO:0005829">
    <property type="term" value="C:cytosol"/>
    <property type="evidence" value="ECO:0007669"/>
    <property type="project" value="UniProtKB-SubCell"/>
</dbReference>
<dbReference type="EMBL" id="LR999457">
    <property type="protein sequence ID" value="CAE6205422.1"/>
    <property type="molecule type" value="Genomic_DNA"/>
</dbReference>
<evidence type="ECO:0000256" key="9">
    <source>
        <dbReference type="ARBA" id="ARBA00061659"/>
    </source>
</evidence>
<feature type="domain" description="HPt" evidence="12">
    <location>
        <begin position="40"/>
        <end position="147"/>
    </location>
</feature>
<keyword evidence="10" id="KW-0597">Phosphoprotein</keyword>
<name>A0A8S2B0D0_ARAAE</name>
<dbReference type="NCBIfam" id="TIGR00756">
    <property type="entry name" value="PPR"/>
    <property type="match status" value="6"/>
</dbReference>
<keyword evidence="3" id="KW-0963">Cytoplasm</keyword>
<dbReference type="SUPFAM" id="SSF48452">
    <property type="entry name" value="TPR-like"/>
    <property type="match status" value="1"/>
</dbReference>
<dbReference type="FunFam" id="1.25.40.10:FF:001571">
    <property type="entry name" value="Pentatricopeptide repeat-containing protein, chloroplastic"/>
    <property type="match status" value="1"/>
</dbReference>
<evidence type="ECO:0000256" key="10">
    <source>
        <dbReference type="PROSITE-ProRule" id="PRU00110"/>
    </source>
</evidence>
<dbReference type="Proteomes" id="UP000682877">
    <property type="component" value="Chromosome 7"/>
</dbReference>
<dbReference type="FunFam" id="1.25.40.10:FF:000436">
    <property type="entry name" value="Pentatricopeptide repeat-containing protein At5g39350 family"/>
    <property type="match status" value="1"/>
</dbReference>
<protein>
    <recommendedName>
        <fullName evidence="12">HPt domain-containing protein</fullName>
    </recommendedName>
</protein>
<evidence type="ECO:0000256" key="2">
    <source>
        <dbReference type="ARBA" id="ARBA00004514"/>
    </source>
</evidence>
<keyword evidence="8" id="KW-0539">Nucleus</keyword>
<evidence type="ECO:0000313" key="14">
    <source>
        <dbReference type="Proteomes" id="UP000682877"/>
    </source>
</evidence>
<evidence type="ECO:0000256" key="7">
    <source>
        <dbReference type="ARBA" id="ARBA00023012"/>
    </source>
</evidence>
<dbReference type="PROSITE" id="PS51375">
    <property type="entry name" value="PPR"/>
    <property type="match status" value="7"/>
</dbReference>
<gene>
    <name evidence="13" type="ORF">AARE701A_LOCUS20113</name>
</gene>
<evidence type="ECO:0000256" key="4">
    <source>
        <dbReference type="ARBA" id="ARBA00022737"/>
    </source>
</evidence>
<dbReference type="InterPro" id="IPR011990">
    <property type="entry name" value="TPR-like_helical_dom_sf"/>
</dbReference>
<dbReference type="Pfam" id="PF13041">
    <property type="entry name" value="PPR_2"/>
    <property type="match status" value="4"/>
</dbReference>
<feature type="repeat" description="PPR" evidence="11">
    <location>
        <begin position="679"/>
        <end position="709"/>
    </location>
</feature>
<feature type="repeat" description="PPR" evidence="11">
    <location>
        <begin position="407"/>
        <end position="437"/>
    </location>
</feature>
<dbReference type="CDD" id="cd00088">
    <property type="entry name" value="HPT"/>
    <property type="match status" value="1"/>
</dbReference>
<comment type="subcellular location">
    <subcellularLocation>
        <location evidence="2">Cytoplasm</location>
        <location evidence="2">Cytosol</location>
    </subcellularLocation>
    <subcellularLocation>
        <location evidence="1">Nucleus</location>
    </subcellularLocation>
</comment>
<evidence type="ECO:0000256" key="5">
    <source>
        <dbReference type="ARBA" id="ARBA00022864"/>
    </source>
</evidence>
<dbReference type="InterPro" id="IPR036641">
    <property type="entry name" value="HPT_dom_sf"/>
</dbReference>
<keyword evidence="6" id="KW-0007">Acetylation</keyword>
<feature type="repeat" description="PPR" evidence="11">
    <location>
        <begin position="438"/>
        <end position="472"/>
    </location>
</feature>
<dbReference type="InterPro" id="IPR046848">
    <property type="entry name" value="E_motif"/>
</dbReference>
<dbReference type="GO" id="GO:0003723">
    <property type="term" value="F:RNA binding"/>
    <property type="evidence" value="ECO:0007669"/>
    <property type="project" value="InterPro"/>
</dbReference>
<accession>A0A8S2B0D0</accession>
<dbReference type="InterPro" id="IPR008207">
    <property type="entry name" value="Sig_transdc_His_kin_Hpt_dom"/>
</dbReference>
<keyword evidence="4" id="KW-0677">Repeat</keyword>
<dbReference type="GO" id="GO:0009736">
    <property type="term" value="P:cytokinin-activated signaling pathway"/>
    <property type="evidence" value="ECO:0007669"/>
    <property type="project" value="UniProtKB-KW"/>
</dbReference>
<dbReference type="FunFam" id="1.25.40.10:FF:000212">
    <property type="entry name" value="Pentatricopeptide repeat-containing protein At2g03380, mitochondrial"/>
    <property type="match status" value="1"/>
</dbReference>
<reference evidence="13" key="1">
    <citation type="submission" date="2021-01" db="EMBL/GenBank/DDBJ databases">
        <authorList>
            <person name="Bezrukov I."/>
        </authorList>
    </citation>
    <scope>NUCLEOTIDE SEQUENCE</scope>
</reference>
<keyword evidence="14" id="KW-1185">Reference proteome</keyword>
<evidence type="ECO:0000256" key="11">
    <source>
        <dbReference type="PROSITE-ProRule" id="PRU00708"/>
    </source>
</evidence>
<dbReference type="SUPFAM" id="SSF47226">
    <property type="entry name" value="Histidine-containing phosphotransfer domain, HPT domain"/>
    <property type="match status" value="1"/>
</dbReference>
<sequence length="830" mass="93227">MDTLIAQLQRQFRDYTISLYHQGFLDDQFTELKKLQDECSPDFVAEVVTLFFEDCEKLISNMARALDQAGNVDFKLVGSSVHQLKGSSSSVGAKRVKGLCITLKECCDSQNYEGCVRCLQQVDIEYKTLKAKLQDLFNLEQQIVQAGGRIPQSFFQMSEVLRRAKKALSVKQYQSLLNHYAATQSISKTKALHCHVITGGRLSGHILSTLSVTYALCGHIAYARKLFEEMPQSSLLSYNIVIRMYVRDGLYHDAINVFIRMVSEGIKCVPDGYTYPFVAKAAGELKSISLGLVIHGRILRSWFGMDKYVQNALLAMYMNFGRVEMARNVFDVMKNRDVISWNTMISGYYRNGYMNDALMMFDWMVNEGVDPDHATIVSMLPVCGHLKGLEMGRNVHKLVEEKRLGDKIEVKNALVNMYLKCGRMDEARFVFDRMERRDVITWTCMINGYTEDGDVENALELCRLMQFEGVRPNAVTISSLVSACGDALKLNDGKCLHGWAIRQKVCSDIIIETSLISMYAKCKRIDLCFRVFSGASRNHTGPWSAIIAGCVQNELVRDALDLFKRMRREDVEPNIATLNSLLPAYATLADLRQTMNIHCYLTKTGFMSSLDAATGLVHVYSKCGTLESAHKIFNGIQEKHKSKDVVLWGALISGYGMHGDGHNALQVFMEMVRSGVTPNEITFTSALNACSHSGLVEEGLTLFSFMLEHYKTLARSNHYTCIVDLLGRAGRLDEAYNLITTIPFEPTSTIWGALLAACVTHENVQLGEMAANKLFELEPQSTGNYVLLANIYAALGRWKDMEKVRNMMENVGLTKKPGHSTIEFRSNSSC</sequence>
<dbReference type="InterPro" id="IPR046960">
    <property type="entry name" value="PPR_At4g14850-like_plant"/>
</dbReference>
<dbReference type="Gene3D" id="1.20.120.160">
    <property type="entry name" value="HPT domain"/>
    <property type="match status" value="1"/>
</dbReference>
<dbReference type="InterPro" id="IPR002885">
    <property type="entry name" value="PPR_rpt"/>
</dbReference>
<dbReference type="AlphaFoldDB" id="A0A8S2B0D0"/>
<dbReference type="Pfam" id="PF01535">
    <property type="entry name" value="PPR"/>
    <property type="match status" value="2"/>
</dbReference>
<dbReference type="Pfam" id="PF01627">
    <property type="entry name" value="Hpt"/>
    <property type="match status" value="1"/>
</dbReference>
<feature type="repeat" description="PPR" evidence="11">
    <location>
        <begin position="644"/>
        <end position="678"/>
    </location>
</feature>
<dbReference type="GO" id="GO:0000160">
    <property type="term" value="P:phosphorelay signal transduction system"/>
    <property type="evidence" value="ECO:0007669"/>
    <property type="project" value="UniProtKB-KW"/>
</dbReference>
<dbReference type="GO" id="GO:0009451">
    <property type="term" value="P:RNA modification"/>
    <property type="evidence" value="ECO:0007669"/>
    <property type="project" value="InterPro"/>
</dbReference>
<dbReference type="Gene3D" id="1.25.40.10">
    <property type="entry name" value="Tetratricopeptide repeat domain"/>
    <property type="match status" value="5"/>
</dbReference>
<evidence type="ECO:0000256" key="6">
    <source>
        <dbReference type="ARBA" id="ARBA00022990"/>
    </source>
</evidence>
<dbReference type="FunFam" id="1.20.120.160:FF:000001">
    <property type="entry name" value="Histidine-containing phosphotransfer protein 1"/>
    <property type="match status" value="1"/>
</dbReference>
<keyword evidence="5" id="KW-0932">Cytokinin signaling pathway</keyword>
<evidence type="ECO:0000256" key="8">
    <source>
        <dbReference type="ARBA" id="ARBA00023242"/>
    </source>
</evidence>
<dbReference type="GO" id="GO:0005634">
    <property type="term" value="C:nucleus"/>
    <property type="evidence" value="ECO:0007669"/>
    <property type="project" value="UniProtKB-SubCell"/>
</dbReference>
<dbReference type="FunFam" id="1.25.40.10:FF:001320">
    <property type="entry name" value="Pentatricopeptide repeat-containing protein At5g39350"/>
    <property type="match status" value="1"/>
</dbReference>
<evidence type="ECO:0000313" key="13">
    <source>
        <dbReference type="EMBL" id="CAE6205422.1"/>
    </source>
</evidence>
<dbReference type="Pfam" id="PF20431">
    <property type="entry name" value="E_motif"/>
    <property type="match status" value="1"/>
</dbReference>
<feature type="modified residue" description="Phosphohistidine" evidence="10">
    <location>
        <position position="82"/>
    </location>
</feature>
<keyword evidence="7" id="KW-0902">Two-component regulatory system</keyword>
<organism evidence="13 14">
    <name type="scientific">Arabidopsis arenosa</name>
    <name type="common">Sand rock-cress</name>
    <name type="synonym">Cardaminopsis arenosa</name>
    <dbReference type="NCBI Taxonomy" id="38785"/>
    <lineage>
        <taxon>Eukaryota</taxon>
        <taxon>Viridiplantae</taxon>
        <taxon>Streptophyta</taxon>
        <taxon>Embryophyta</taxon>
        <taxon>Tracheophyta</taxon>
        <taxon>Spermatophyta</taxon>
        <taxon>Magnoliopsida</taxon>
        <taxon>eudicotyledons</taxon>
        <taxon>Gunneridae</taxon>
        <taxon>Pentapetalae</taxon>
        <taxon>rosids</taxon>
        <taxon>malvids</taxon>
        <taxon>Brassicales</taxon>
        <taxon>Brassicaceae</taxon>
        <taxon>Camelineae</taxon>
        <taxon>Arabidopsis</taxon>
    </lineage>
</organism>
<dbReference type="FunFam" id="1.25.40.10:FF:000954">
    <property type="entry name" value="LOW protein: PPR containing-like protein"/>
    <property type="match status" value="1"/>
</dbReference>
<evidence type="ECO:0000259" key="12">
    <source>
        <dbReference type="PROSITE" id="PS50894"/>
    </source>
</evidence>
<proteinExistence type="inferred from homology"/>
<feature type="repeat" description="PPR" evidence="11">
    <location>
        <begin position="234"/>
        <end position="268"/>
    </location>
</feature>
<evidence type="ECO:0000256" key="1">
    <source>
        <dbReference type="ARBA" id="ARBA00004123"/>
    </source>
</evidence>
<feature type="repeat" description="PPR" evidence="11">
    <location>
        <begin position="539"/>
        <end position="573"/>
    </location>
</feature>
<evidence type="ECO:0000256" key="3">
    <source>
        <dbReference type="ARBA" id="ARBA00022490"/>
    </source>
</evidence>
<comment type="similarity">
    <text evidence="9">Belongs to the PPR family. PCMP-E subfamily.</text>
</comment>
<dbReference type="PROSITE" id="PS50894">
    <property type="entry name" value="HPT"/>
    <property type="match status" value="1"/>
</dbReference>
<dbReference type="PANTHER" id="PTHR47926:SF493">
    <property type="entry name" value="PENTATRICOPEPTIDE REPEAT-CONTAINING PROTEIN"/>
    <property type="match status" value="1"/>
</dbReference>